<dbReference type="PROSITE" id="PS51186">
    <property type="entry name" value="GNAT"/>
    <property type="match status" value="1"/>
</dbReference>
<dbReference type="SUPFAM" id="SSF55729">
    <property type="entry name" value="Acyl-CoA N-acyltransferases (Nat)"/>
    <property type="match status" value="1"/>
</dbReference>
<dbReference type="AlphaFoldDB" id="A0A5M6IGC5"/>
<feature type="domain" description="N-acetyltransferase" evidence="2">
    <location>
        <begin position="14"/>
        <end position="179"/>
    </location>
</feature>
<dbReference type="OrthoDB" id="5459937at2"/>
<evidence type="ECO:0000313" key="3">
    <source>
        <dbReference type="EMBL" id="KAA5607360.1"/>
    </source>
</evidence>
<feature type="region of interest" description="Disordered" evidence="1">
    <location>
        <begin position="186"/>
        <end position="208"/>
    </location>
</feature>
<name>A0A5M6IGC5_9PROT</name>
<dbReference type="InterPro" id="IPR016181">
    <property type="entry name" value="Acyl_CoA_acyltransferase"/>
</dbReference>
<evidence type="ECO:0000256" key="1">
    <source>
        <dbReference type="SAM" id="MobiDB-lite"/>
    </source>
</evidence>
<dbReference type="Proteomes" id="UP000324065">
    <property type="component" value="Unassembled WGS sequence"/>
</dbReference>
<sequence>MSDRSAVREDAARWSITDAAVEDAAAVQAIYAHHVRTGTATFELEPPTCAAMTDRMAAVQAAGLPWLVARESGNGRVLGYAYAGPFRARPAYRLTVEDSVYLDPSAAGLGLGAALLNAVIDRCGARDVRQMIAVITTPGGEASVALHRKLGFELIGELPAVGRKFGRWLGTIYMQRAIGSGAATAPLDEGRAADTPAESANPDGGQGT</sequence>
<accession>A0A5M6IGC5</accession>
<keyword evidence="3" id="KW-0808">Transferase</keyword>
<dbReference type="GO" id="GO:0016747">
    <property type="term" value="F:acyltransferase activity, transferring groups other than amino-acyl groups"/>
    <property type="evidence" value="ECO:0007669"/>
    <property type="project" value="InterPro"/>
</dbReference>
<dbReference type="EMBL" id="VWPJ01000001">
    <property type="protein sequence ID" value="KAA5607360.1"/>
    <property type="molecule type" value="Genomic_DNA"/>
</dbReference>
<dbReference type="PANTHER" id="PTHR43072">
    <property type="entry name" value="N-ACETYLTRANSFERASE"/>
    <property type="match status" value="1"/>
</dbReference>
<proteinExistence type="predicted"/>
<evidence type="ECO:0000259" key="2">
    <source>
        <dbReference type="PROSITE" id="PS51186"/>
    </source>
</evidence>
<dbReference type="Gene3D" id="3.40.630.30">
    <property type="match status" value="1"/>
</dbReference>
<comment type="caution">
    <text evidence="3">The sequence shown here is derived from an EMBL/GenBank/DDBJ whole genome shotgun (WGS) entry which is preliminary data.</text>
</comment>
<dbReference type="InterPro" id="IPR000182">
    <property type="entry name" value="GNAT_dom"/>
</dbReference>
<protein>
    <submittedName>
        <fullName evidence="3">N-acetyltransferase family protein</fullName>
    </submittedName>
</protein>
<dbReference type="Pfam" id="PF00583">
    <property type="entry name" value="Acetyltransf_1"/>
    <property type="match status" value="1"/>
</dbReference>
<gene>
    <name evidence="3" type="ORF">F1188_00925</name>
</gene>
<evidence type="ECO:0000313" key="4">
    <source>
        <dbReference type="Proteomes" id="UP000324065"/>
    </source>
</evidence>
<reference evidence="3 4" key="1">
    <citation type="submission" date="2019-09" db="EMBL/GenBank/DDBJ databases">
        <title>Genome sequence of Roseospira marina, one of the more divergent members of the non-sulfur purple photosynthetic bacterial family, the Rhodospirillaceae.</title>
        <authorList>
            <person name="Meyer T."/>
            <person name="Kyndt J."/>
        </authorList>
    </citation>
    <scope>NUCLEOTIDE SEQUENCE [LARGE SCALE GENOMIC DNA]</scope>
    <source>
        <strain evidence="3 4">DSM 15113</strain>
    </source>
</reference>
<dbReference type="PANTHER" id="PTHR43072:SF8">
    <property type="entry name" value="ACYLTRANSFERASE FABY-RELATED"/>
    <property type="match status" value="1"/>
</dbReference>
<dbReference type="RefSeq" id="WP_150060496.1">
    <property type="nucleotide sequence ID" value="NZ_JACHII010000001.1"/>
</dbReference>
<keyword evidence="4" id="KW-1185">Reference proteome</keyword>
<organism evidence="3 4">
    <name type="scientific">Roseospira marina</name>
    <dbReference type="NCBI Taxonomy" id="140057"/>
    <lineage>
        <taxon>Bacteria</taxon>
        <taxon>Pseudomonadati</taxon>
        <taxon>Pseudomonadota</taxon>
        <taxon>Alphaproteobacteria</taxon>
        <taxon>Rhodospirillales</taxon>
        <taxon>Rhodospirillaceae</taxon>
        <taxon>Roseospira</taxon>
    </lineage>
</organism>